<dbReference type="PANTHER" id="PTHR32089:SF119">
    <property type="entry name" value="METHYL-ACCEPTING CHEMOTAXIS PROTEIN CTPL"/>
    <property type="match status" value="1"/>
</dbReference>
<dbReference type="GO" id="GO:0005886">
    <property type="term" value="C:plasma membrane"/>
    <property type="evidence" value="ECO:0007669"/>
    <property type="project" value="UniProtKB-SubCell"/>
</dbReference>
<feature type="domain" description="NIT" evidence="13">
    <location>
        <begin position="54"/>
        <end position="303"/>
    </location>
</feature>
<evidence type="ECO:0000256" key="8">
    <source>
        <dbReference type="PROSITE-ProRule" id="PRU00284"/>
    </source>
</evidence>
<keyword evidence="2" id="KW-0997">Cell inner membrane</keyword>
<dbReference type="Pfam" id="PF08376">
    <property type="entry name" value="NIT"/>
    <property type="match status" value="1"/>
</dbReference>
<evidence type="ECO:0000256" key="4">
    <source>
        <dbReference type="ARBA" id="ARBA00022989"/>
    </source>
</evidence>
<evidence type="ECO:0000256" key="9">
    <source>
        <dbReference type="SAM" id="Phobius"/>
    </source>
</evidence>
<feature type="transmembrane region" description="Helical" evidence="9">
    <location>
        <begin position="12"/>
        <end position="31"/>
    </location>
</feature>
<evidence type="ECO:0000256" key="1">
    <source>
        <dbReference type="ARBA" id="ARBA00004429"/>
    </source>
</evidence>
<evidence type="ECO:0000259" key="13">
    <source>
        <dbReference type="PROSITE" id="PS50906"/>
    </source>
</evidence>
<keyword evidence="6 8" id="KW-0807">Transducer</keyword>
<dbReference type="InterPro" id="IPR010910">
    <property type="entry name" value="Nitrate/nitrite_sensing_bac"/>
</dbReference>
<evidence type="ECO:0000259" key="12">
    <source>
        <dbReference type="PROSITE" id="PS50885"/>
    </source>
</evidence>
<feature type="domain" description="HAMP" evidence="12">
    <location>
        <begin position="334"/>
        <end position="387"/>
    </location>
</feature>
<dbReference type="PANTHER" id="PTHR32089">
    <property type="entry name" value="METHYL-ACCEPTING CHEMOTAXIS PROTEIN MCPB"/>
    <property type="match status" value="1"/>
</dbReference>
<name>A0A2T3LD66_9GAMM</name>
<gene>
    <name evidence="14" type="ORF">C9J47_01670</name>
</gene>
<dbReference type="FunFam" id="1.10.287.950:FF:000001">
    <property type="entry name" value="Methyl-accepting chemotaxis sensory transducer"/>
    <property type="match status" value="1"/>
</dbReference>
<dbReference type="InterPro" id="IPR013587">
    <property type="entry name" value="Nitrate/nitrite_sensing"/>
</dbReference>
<organism evidence="14 15">
    <name type="scientific">Photobacterium indicum</name>
    <dbReference type="NCBI Taxonomy" id="81447"/>
    <lineage>
        <taxon>Bacteria</taxon>
        <taxon>Pseudomonadati</taxon>
        <taxon>Pseudomonadota</taxon>
        <taxon>Gammaproteobacteria</taxon>
        <taxon>Vibrionales</taxon>
        <taxon>Vibrionaceae</taxon>
        <taxon>Photobacterium</taxon>
    </lineage>
</organism>
<feature type="domain" description="Methyl-accepting transducer" evidence="10">
    <location>
        <begin position="392"/>
        <end position="628"/>
    </location>
</feature>
<protein>
    <submittedName>
        <fullName evidence="14">Chemotaxis protein</fullName>
    </submittedName>
</protein>
<evidence type="ECO:0000256" key="7">
    <source>
        <dbReference type="ARBA" id="ARBA00029447"/>
    </source>
</evidence>
<dbReference type="GO" id="GO:0007165">
    <property type="term" value="P:signal transduction"/>
    <property type="evidence" value="ECO:0007669"/>
    <property type="project" value="UniProtKB-KW"/>
</dbReference>
<evidence type="ECO:0000259" key="10">
    <source>
        <dbReference type="PROSITE" id="PS50111"/>
    </source>
</evidence>
<keyword evidence="4 9" id="KW-1133">Transmembrane helix</keyword>
<dbReference type="EMBL" id="PYOC01000001">
    <property type="protein sequence ID" value="PSV49298.1"/>
    <property type="molecule type" value="Genomic_DNA"/>
</dbReference>
<dbReference type="CDD" id="cd06225">
    <property type="entry name" value="HAMP"/>
    <property type="match status" value="1"/>
</dbReference>
<evidence type="ECO:0000256" key="3">
    <source>
        <dbReference type="ARBA" id="ARBA00022692"/>
    </source>
</evidence>
<comment type="caution">
    <text evidence="14">The sequence shown here is derived from an EMBL/GenBank/DDBJ whole genome shotgun (WGS) entry which is preliminary data.</text>
</comment>
<proteinExistence type="inferred from homology"/>
<comment type="subcellular location">
    <subcellularLocation>
        <location evidence="1">Cell inner membrane</location>
        <topology evidence="1">Multi-pass membrane protein</topology>
    </subcellularLocation>
</comment>
<evidence type="ECO:0000256" key="5">
    <source>
        <dbReference type="ARBA" id="ARBA00023136"/>
    </source>
</evidence>
<dbReference type="RefSeq" id="WP_107251949.1">
    <property type="nucleotide sequence ID" value="NZ_PYOC01000001.1"/>
</dbReference>
<dbReference type="InterPro" id="IPR000727">
    <property type="entry name" value="T_SNARE_dom"/>
</dbReference>
<evidence type="ECO:0000313" key="15">
    <source>
        <dbReference type="Proteomes" id="UP000241803"/>
    </source>
</evidence>
<dbReference type="PROSITE" id="PS50111">
    <property type="entry name" value="CHEMOTAXIS_TRANSDUC_2"/>
    <property type="match status" value="1"/>
</dbReference>
<feature type="transmembrane region" description="Helical" evidence="9">
    <location>
        <begin position="309"/>
        <end position="329"/>
    </location>
</feature>
<dbReference type="InterPro" id="IPR004089">
    <property type="entry name" value="MCPsignal_dom"/>
</dbReference>
<comment type="similarity">
    <text evidence="7">Belongs to the methyl-accepting chemotaxis (MCP) protein family.</text>
</comment>
<dbReference type="AlphaFoldDB" id="A0A2T3LD66"/>
<dbReference type="SMART" id="SM00304">
    <property type="entry name" value="HAMP"/>
    <property type="match status" value="1"/>
</dbReference>
<evidence type="ECO:0000259" key="11">
    <source>
        <dbReference type="PROSITE" id="PS50192"/>
    </source>
</evidence>
<dbReference type="PROSITE" id="PS50885">
    <property type="entry name" value="HAMP"/>
    <property type="match status" value="1"/>
</dbReference>
<reference evidence="14 15" key="1">
    <citation type="submission" date="2018-03" db="EMBL/GenBank/DDBJ databases">
        <title>Whole genome sequencing of Histamine producing bacteria.</title>
        <authorList>
            <person name="Butler K."/>
        </authorList>
    </citation>
    <scope>NUCLEOTIDE SEQUENCE [LARGE SCALE GENOMIC DNA]</scope>
    <source>
        <strain evidence="14 15">ATCC 19614</strain>
    </source>
</reference>
<feature type="domain" description="T-SNARE coiled-coil homology" evidence="11">
    <location>
        <begin position="579"/>
        <end position="641"/>
    </location>
</feature>
<evidence type="ECO:0000256" key="2">
    <source>
        <dbReference type="ARBA" id="ARBA00022519"/>
    </source>
</evidence>
<dbReference type="SMART" id="SM00283">
    <property type="entry name" value="MA"/>
    <property type="match status" value="1"/>
</dbReference>
<dbReference type="Proteomes" id="UP000241803">
    <property type="component" value="Unassembled WGS sequence"/>
</dbReference>
<keyword evidence="2" id="KW-1003">Cell membrane</keyword>
<dbReference type="InterPro" id="IPR003660">
    <property type="entry name" value="HAMP_dom"/>
</dbReference>
<keyword evidence="3 9" id="KW-0812">Transmembrane</keyword>
<dbReference type="PROSITE" id="PS50906">
    <property type="entry name" value="NIT"/>
    <property type="match status" value="1"/>
</dbReference>
<dbReference type="PROSITE" id="PS50192">
    <property type="entry name" value="T_SNARE"/>
    <property type="match status" value="1"/>
</dbReference>
<dbReference type="SUPFAM" id="SSF58104">
    <property type="entry name" value="Methyl-accepting chemotaxis protein (MCP) signaling domain"/>
    <property type="match status" value="1"/>
</dbReference>
<evidence type="ECO:0000256" key="6">
    <source>
        <dbReference type="ARBA" id="ARBA00023224"/>
    </source>
</evidence>
<dbReference type="Gene3D" id="1.10.287.950">
    <property type="entry name" value="Methyl-accepting chemotaxis protein"/>
    <property type="match status" value="1"/>
</dbReference>
<dbReference type="Pfam" id="PF00015">
    <property type="entry name" value="MCPsignal"/>
    <property type="match status" value="1"/>
</dbReference>
<evidence type="ECO:0000313" key="14">
    <source>
        <dbReference type="EMBL" id="PSV49298.1"/>
    </source>
</evidence>
<dbReference type="GO" id="GO:0006935">
    <property type="term" value="P:chemotaxis"/>
    <property type="evidence" value="ECO:0007669"/>
    <property type="project" value="UniProtKB-ARBA"/>
</dbReference>
<keyword evidence="5 9" id="KW-0472">Membrane</keyword>
<accession>A0A2T3LD66</accession>
<sequence length="669" mass="73928">MPNPFRSITIRTTILLVFIIPTSFLLFFIGMQIDAANKQLVNAEVSSETIELFNLYDEVAHQFAVERGLTAGVIAAKGQGTQRDKLNNQRNVADQAYRNLVEFKPESLDMVLVRDLLRAVQNELDNRQSIRTQVDRLAIVDSPFAYYSNVNTLSLDNLSMLLTQISNRDLKQELQGLLSLLVVKEQAGKARGALNGAFAGKRSSLDQYAQVSSYIDAERYALRQANMLLEGDAKRRISETAQANTWQQVMTIQQQYLSQKNTLSSIQGPTASVWFDLATQRIGLVKGLRDSLTADILLKAQANRDNASFVRLLYISLSVLVILPLILLTMQSVIKLRRRVSGFTQKLDIMARNKDLTVRLSDDQSDEIGEIARHFDGLAISLSDTLAKSLRVASQTQQEMVAMVALVDTARTVSEQTHQRCDSIAAAMTEMAQTSDQVAGITGEAQTSTDLVKTNAMACYDQGEQSFVTTTRLLDSVNQTYECIEGLEKQMVNVSQILDTINAISEQTNLLALNAAIEAARAGEQGRGFAVVADEVRTLAQRSKQSTEDIRHLLDGIGENAKVSFVNMQQSREASYETQSVVSETKTLMEALIGTVNDIAEFNTSIATASEQQSQTTNTVDSDVDNLLEMAQSTNQTIVSIHAEMDIVQQRMAELVHEVTAFKLDVVSN</sequence>
<keyword evidence="15" id="KW-1185">Reference proteome</keyword>